<accession>A0ABY6GZK0</accession>
<protein>
    <submittedName>
        <fullName evidence="1">Uncharacterized protein</fullName>
    </submittedName>
</protein>
<name>A0ABY6GZK0_9GAMM</name>
<keyword evidence="2" id="KW-1185">Reference proteome</keyword>
<dbReference type="RefSeq" id="WP_262600971.1">
    <property type="nucleotide sequence ID" value="NZ_CP103300.1"/>
</dbReference>
<reference evidence="1" key="1">
    <citation type="submission" date="2022-10" db="EMBL/GenBank/DDBJ databases">
        <title>Completed Genome Sequence of two octocoral isolated bacterium, Endozoicomonas euniceicola EF212T and Endozoicomonas gorgoniicola PS125T.</title>
        <authorList>
            <person name="Chiou Y.-J."/>
            <person name="Chen Y.-H."/>
        </authorList>
    </citation>
    <scope>NUCLEOTIDE SEQUENCE</scope>
    <source>
        <strain evidence="1">EF212</strain>
    </source>
</reference>
<organism evidence="1 2">
    <name type="scientific">Endozoicomonas euniceicola</name>
    <dbReference type="NCBI Taxonomy" id="1234143"/>
    <lineage>
        <taxon>Bacteria</taxon>
        <taxon>Pseudomonadati</taxon>
        <taxon>Pseudomonadota</taxon>
        <taxon>Gammaproteobacteria</taxon>
        <taxon>Oceanospirillales</taxon>
        <taxon>Endozoicomonadaceae</taxon>
        <taxon>Endozoicomonas</taxon>
    </lineage>
</organism>
<gene>
    <name evidence="1" type="ORF">NX720_10030</name>
</gene>
<proteinExistence type="predicted"/>
<sequence>MGFVRSGFGSDVPISGGVVYAEIDPGQQTFLLNQQLDDISLIKSRHSEILSNNPKAIAIVYQEPDYRR</sequence>
<dbReference type="Proteomes" id="UP001163255">
    <property type="component" value="Chromosome"/>
</dbReference>
<dbReference type="EMBL" id="CP103300">
    <property type="protein sequence ID" value="UYM18216.1"/>
    <property type="molecule type" value="Genomic_DNA"/>
</dbReference>
<evidence type="ECO:0000313" key="2">
    <source>
        <dbReference type="Proteomes" id="UP001163255"/>
    </source>
</evidence>
<evidence type="ECO:0000313" key="1">
    <source>
        <dbReference type="EMBL" id="UYM18216.1"/>
    </source>
</evidence>